<dbReference type="InterPro" id="IPR002577">
    <property type="entry name" value="HTH_HxlR"/>
</dbReference>
<evidence type="ECO:0000256" key="4">
    <source>
        <dbReference type="SAM" id="MobiDB-lite"/>
    </source>
</evidence>
<evidence type="ECO:0000256" key="3">
    <source>
        <dbReference type="ARBA" id="ARBA00023163"/>
    </source>
</evidence>
<reference evidence="6" key="1">
    <citation type="submission" date="2021-07" db="EMBL/GenBank/DDBJ databases">
        <title>Candidatus Kaistella beijingensis sp. nov. isolated from a municipal wastewater treatment plant is involved in sludge foaming.</title>
        <authorList>
            <person name="Song Y."/>
            <person name="Liu S.-J."/>
        </authorList>
    </citation>
    <scope>NUCLEOTIDE SEQUENCE</scope>
    <source>
        <strain evidence="6">DSM 43998</strain>
    </source>
</reference>
<feature type="region of interest" description="Disordered" evidence="4">
    <location>
        <begin position="212"/>
        <end position="236"/>
    </location>
</feature>
<evidence type="ECO:0000256" key="1">
    <source>
        <dbReference type="ARBA" id="ARBA00023015"/>
    </source>
</evidence>
<evidence type="ECO:0000313" key="6">
    <source>
        <dbReference type="EMBL" id="QXQ12491.1"/>
    </source>
</evidence>
<keyword evidence="1" id="KW-0805">Transcription regulation</keyword>
<gene>
    <name evidence="6" type="ORF">KV203_10895</name>
</gene>
<protein>
    <submittedName>
        <fullName evidence="6">Helix-turn-helix transcriptional regulator</fullName>
    </submittedName>
</protein>
<evidence type="ECO:0000256" key="2">
    <source>
        <dbReference type="ARBA" id="ARBA00023125"/>
    </source>
</evidence>
<dbReference type="InterPro" id="IPR036388">
    <property type="entry name" value="WH-like_DNA-bd_sf"/>
</dbReference>
<evidence type="ECO:0000313" key="7">
    <source>
        <dbReference type="Proteomes" id="UP000887023"/>
    </source>
</evidence>
<proteinExistence type="predicted"/>
<keyword evidence="2" id="KW-0238">DNA-binding</keyword>
<dbReference type="InterPro" id="IPR036390">
    <property type="entry name" value="WH_DNA-bd_sf"/>
</dbReference>
<dbReference type="Pfam" id="PF01638">
    <property type="entry name" value="HxlR"/>
    <property type="match status" value="1"/>
</dbReference>
<dbReference type="PROSITE" id="PS51118">
    <property type="entry name" value="HTH_HXLR"/>
    <property type="match status" value="1"/>
</dbReference>
<accession>A0ABX8S4W7</accession>
<feature type="domain" description="HTH hxlR-type" evidence="5">
    <location>
        <begin position="8"/>
        <end position="105"/>
    </location>
</feature>
<organism evidence="6 7">
    <name type="scientific">Skermania pinensis</name>
    <dbReference type="NCBI Taxonomy" id="39122"/>
    <lineage>
        <taxon>Bacteria</taxon>
        <taxon>Bacillati</taxon>
        <taxon>Actinomycetota</taxon>
        <taxon>Actinomycetes</taxon>
        <taxon>Mycobacteriales</taxon>
        <taxon>Gordoniaceae</taxon>
        <taxon>Skermania</taxon>
    </lineage>
</organism>
<dbReference type="EMBL" id="CP079105">
    <property type="protein sequence ID" value="QXQ12491.1"/>
    <property type="molecule type" value="Genomic_DNA"/>
</dbReference>
<dbReference type="SUPFAM" id="SSF46785">
    <property type="entry name" value="Winged helix' DNA-binding domain"/>
    <property type="match status" value="1"/>
</dbReference>
<keyword evidence="3" id="KW-0804">Transcription</keyword>
<name>A0ABX8S4W7_9ACTN</name>
<sequence>MRSYGQYCGLARALELVGDRWNLLIVRELLISPVRYRDLIDGLPGIATNLLADRLRDLEAAGVVERRLAGTGSVVEYALTSWGRQLREPIEGLIRWSVPLMRSGPAVGEATRPGWLALAVPALLDGRGRPRSAATVGLQVGGPLLQLQVTDSGYAVGPHDGRDLDAVVRGDQTVVLGLAAGALSLDEACALGLVEIEGELSVVRALFAGSSAHHGGVGDQRAVQHDPVDGSDDLVG</sequence>
<dbReference type="Gene3D" id="1.10.10.10">
    <property type="entry name" value="Winged helix-like DNA-binding domain superfamily/Winged helix DNA-binding domain"/>
    <property type="match status" value="1"/>
</dbReference>
<dbReference type="PANTHER" id="PTHR33204:SF18">
    <property type="entry name" value="TRANSCRIPTIONAL REGULATORY PROTEIN"/>
    <property type="match status" value="1"/>
</dbReference>
<dbReference type="RefSeq" id="WP_083530282.1">
    <property type="nucleotide sequence ID" value="NZ_CBCRUZ010000023.1"/>
</dbReference>
<dbReference type="PANTHER" id="PTHR33204">
    <property type="entry name" value="TRANSCRIPTIONAL REGULATOR, MARR FAMILY"/>
    <property type="match status" value="1"/>
</dbReference>
<dbReference type="Proteomes" id="UP000887023">
    <property type="component" value="Chromosome"/>
</dbReference>
<evidence type="ECO:0000259" key="5">
    <source>
        <dbReference type="PROSITE" id="PS51118"/>
    </source>
</evidence>
<keyword evidence="7" id="KW-1185">Reference proteome</keyword>